<dbReference type="AlphaFoldDB" id="A0A9Q3FAA5"/>
<evidence type="ECO:0000313" key="2">
    <source>
        <dbReference type="Proteomes" id="UP000765509"/>
    </source>
</evidence>
<comment type="caution">
    <text evidence="1">The sequence shown here is derived from an EMBL/GenBank/DDBJ whole genome shotgun (WGS) entry which is preliminary data.</text>
</comment>
<organism evidence="1 2">
    <name type="scientific">Austropuccinia psidii MF-1</name>
    <dbReference type="NCBI Taxonomy" id="1389203"/>
    <lineage>
        <taxon>Eukaryota</taxon>
        <taxon>Fungi</taxon>
        <taxon>Dikarya</taxon>
        <taxon>Basidiomycota</taxon>
        <taxon>Pucciniomycotina</taxon>
        <taxon>Pucciniomycetes</taxon>
        <taxon>Pucciniales</taxon>
        <taxon>Sphaerophragmiaceae</taxon>
        <taxon>Austropuccinia</taxon>
    </lineage>
</organism>
<accession>A0A9Q3FAA5</accession>
<proteinExistence type="predicted"/>
<reference evidence="1" key="1">
    <citation type="submission" date="2021-03" db="EMBL/GenBank/DDBJ databases">
        <title>Draft genome sequence of rust myrtle Austropuccinia psidii MF-1, a brazilian biotype.</title>
        <authorList>
            <person name="Quecine M.C."/>
            <person name="Pachon D.M.R."/>
            <person name="Bonatelli M.L."/>
            <person name="Correr F.H."/>
            <person name="Franceschini L.M."/>
            <person name="Leite T.F."/>
            <person name="Margarido G.R.A."/>
            <person name="Almeida C.A."/>
            <person name="Ferrarezi J.A."/>
            <person name="Labate C.A."/>
        </authorList>
    </citation>
    <scope>NUCLEOTIDE SEQUENCE</scope>
    <source>
        <strain evidence="1">MF-1</strain>
    </source>
</reference>
<gene>
    <name evidence="1" type="ORF">O181_075069</name>
</gene>
<dbReference type="Proteomes" id="UP000765509">
    <property type="component" value="Unassembled WGS sequence"/>
</dbReference>
<dbReference type="OrthoDB" id="2505547at2759"/>
<dbReference type="EMBL" id="AVOT02040165">
    <property type="protein sequence ID" value="MBW0535354.1"/>
    <property type="molecule type" value="Genomic_DNA"/>
</dbReference>
<evidence type="ECO:0000313" key="1">
    <source>
        <dbReference type="EMBL" id="MBW0535354.1"/>
    </source>
</evidence>
<name>A0A9Q3FAA5_9BASI</name>
<sequence length="209" mass="22675">MQEPYRAADQSSHLHGDGSNFAKWVSGLNQVLCIALNSELSVNDCPSLLENRSPQENREILHFIDATLPPNYALCIGIILERTMSKEFFNAIKARVLVENGAGHPKPNTTIILTLCQTFAIFKKLGVEADKLEGLLAQAACHAPPSLGKVAFDQLVTVAILAKGDEKLPSTFVGQIIMNASQKDGEATQHPSPFVYCVSEPLDSPALYS</sequence>
<keyword evidence="2" id="KW-1185">Reference proteome</keyword>
<protein>
    <submittedName>
        <fullName evidence="1">Uncharacterized protein</fullName>
    </submittedName>
</protein>